<dbReference type="GeneID" id="112465695"/>
<name>A0A6J1R3D8_9HYME</name>
<reference evidence="2" key="1">
    <citation type="submission" date="2025-08" db="UniProtKB">
        <authorList>
            <consortium name="RefSeq"/>
        </authorList>
    </citation>
    <scope>IDENTIFICATION</scope>
    <source>
        <tissue evidence="2">Whole body</tissue>
    </source>
</reference>
<protein>
    <submittedName>
        <fullName evidence="2">Uncharacterized protein LOC112465695</fullName>
    </submittedName>
</protein>
<evidence type="ECO:0000313" key="1">
    <source>
        <dbReference type="Proteomes" id="UP000504618"/>
    </source>
</evidence>
<dbReference type="AlphaFoldDB" id="A0A6J1R3D8"/>
<keyword evidence="1" id="KW-1185">Reference proteome</keyword>
<proteinExistence type="predicted"/>
<dbReference type="RefSeq" id="XP_024889147.1">
    <property type="nucleotide sequence ID" value="XM_025033379.1"/>
</dbReference>
<dbReference type="OrthoDB" id="7549303at2759"/>
<accession>A0A6J1R3D8</accession>
<gene>
    <name evidence="2" type="primary">LOC112465695</name>
</gene>
<evidence type="ECO:0000313" key="2">
    <source>
        <dbReference type="RefSeq" id="XP_024889147.1"/>
    </source>
</evidence>
<organism evidence="1 2">
    <name type="scientific">Temnothorax curvispinosus</name>
    <dbReference type="NCBI Taxonomy" id="300111"/>
    <lineage>
        <taxon>Eukaryota</taxon>
        <taxon>Metazoa</taxon>
        <taxon>Ecdysozoa</taxon>
        <taxon>Arthropoda</taxon>
        <taxon>Hexapoda</taxon>
        <taxon>Insecta</taxon>
        <taxon>Pterygota</taxon>
        <taxon>Neoptera</taxon>
        <taxon>Endopterygota</taxon>
        <taxon>Hymenoptera</taxon>
        <taxon>Apocrita</taxon>
        <taxon>Aculeata</taxon>
        <taxon>Formicoidea</taxon>
        <taxon>Formicidae</taxon>
        <taxon>Myrmicinae</taxon>
        <taxon>Temnothorax</taxon>
    </lineage>
</organism>
<dbReference type="Proteomes" id="UP000504618">
    <property type="component" value="Unplaced"/>
</dbReference>
<sequence length="239" mass="28003">MQQPYIGAIFARFAVLGMYKWSTRILERSREFNTVRVRRKQPPDTMNIHGANYYVPIQDETCEKQHNDFDKPRYTPRILGRRFALTSTAYKFLDVGINAGPMSSVDILIGDNRGNRINLPHATWMTFIERRADIQRLMQSPAPSSLAFRDLELVKLRDDDIIKLTSCATSLYMKPSTVLFLFELEHCVRHEYFRLYHITHEVNMKFNQFVTILQRKCIIDKCKAADLPSCVKFMMKILK</sequence>